<protein>
    <recommendedName>
        <fullName evidence="1">Heterokaryon incompatibility domain-containing protein</fullName>
    </recommendedName>
</protein>
<sequence length="788" mass="88625">MDPVNADSDSSTIPSSTRAILDKYKSSFLRQDPEGSTAPSLPFTPTNLCTQCGKLLKTLEHEIGVGDSRDVAAFEDGVKNGCQACAMFLAGASSLTADWERAFDGKLYIWVTGVPNLHLPLPLQPGANTPLTFAVYPAEDIAHLISQNEVGKSTGSASSLRLARKWIWECWTNHKACRQVQASELYKPTRLLDVSGSSRTIRLREKDEIPDGVVYVTLSHCWGLHVPVKLTTGGIIQVRKEGIHLDSLGKTFQDAVEIARQLMIQYIWIDCLCIIQDDKSDWARESVVMQLVYGNSFCNIAATSSSDSRGGCFRTREPAVIRPISVALNNYTEGRVEQRHVYLTDINVWWSRFKQMPLNQRAWVVQERFLSPRVLHFDQDQLAWECNDLTACERFPNGTGDLIKEVKMRSPLKDLFQRALAAGHRGLGIHDLWRPIVQNYSSTGLTHDSDKLIAIHGVAMKIKDIFDCRYAAGLFSHNMESQLIWRVCDQNTTYRPKEPVAPSWSWAAVGGAVDPLPQWESLDGLKDEFSVKDQVRAKSPRERYYCKILNTASLGTDVGWQTSCHEALEILCCIVPCYYVTFSETQPWKECRYDFTVDRKWDFTQPIDVLTCTEDTTPEIPLPGEDWPLALHSTSSGGLGGGPSKAYKIHEGSVYSSVLVSLVAGSEETACHLKFRYDVFSDVRIARKRWLVPILESTDWTTPAMFTAVPKRIVNGLVLEQCSEGTPRFRRIGVFQVAKDDEKRFMQLCSGLDGEEEWQKDPIMVPLLGSDQKELDGMPMKQYRIMVE</sequence>
<name>A0AAD4CVM4_ASPNN</name>
<gene>
    <name evidence="2" type="ORF">FE257_010856</name>
</gene>
<dbReference type="Pfam" id="PF06985">
    <property type="entry name" value="HET"/>
    <property type="match status" value="1"/>
</dbReference>
<dbReference type="EMBL" id="VCAU01000007">
    <property type="protein sequence ID" value="KAF9893544.1"/>
    <property type="molecule type" value="Genomic_DNA"/>
</dbReference>
<reference evidence="2" key="1">
    <citation type="journal article" date="2019" name="Beilstein J. Org. Chem.">
        <title>Nanangenines: drimane sesquiterpenoids as the dominant metabolite cohort of a novel Australian fungus, Aspergillus nanangensis.</title>
        <authorList>
            <person name="Lacey H.J."/>
            <person name="Gilchrist C.L.M."/>
            <person name="Crombie A."/>
            <person name="Kalaitzis J.A."/>
            <person name="Vuong D."/>
            <person name="Rutledge P.J."/>
            <person name="Turner P."/>
            <person name="Pitt J.I."/>
            <person name="Lacey E."/>
            <person name="Chooi Y.H."/>
            <person name="Piggott A.M."/>
        </authorList>
    </citation>
    <scope>NUCLEOTIDE SEQUENCE</scope>
    <source>
        <strain evidence="2">MST-FP2251</strain>
    </source>
</reference>
<dbReference type="Proteomes" id="UP001194746">
    <property type="component" value="Unassembled WGS sequence"/>
</dbReference>
<feature type="domain" description="Heterokaryon incompatibility" evidence="1">
    <location>
        <begin position="215"/>
        <end position="367"/>
    </location>
</feature>
<dbReference type="AlphaFoldDB" id="A0AAD4CVM4"/>
<accession>A0AAD4CVM4</accession>
<evidence type="ECO:0000313" key="3">
    <source>
        <dbReference type="Proteomes" id="UP001194746"/>
    </source>
</evidence>
<keyword evidence="3" id="KW-1185">Reference proteome</keyword>
<dbReference type="InterPro" id="IPR010730">
    <property type="entry name" value="HET"/>
</dbReference>
<evidence type="ECO:0000259" key="1">
    <source>
        <dbReference type="Pfam" id="PF06985"/>
    </source>
</evidence>
<reference evidence="2" key="2">
    <citation type="submission" date="2020-02" db="EMBL/GenBank/DDBJ databases">
        <authorList>
            <person name="Gilchrist C.L.M."/>
            <person name="Chooi Y.-H."/>
        </authorList>
    </citation>
    <scope>NUCLEOTIDE SEQUENCE</scope>
    <source>
        <strain evidence="2">MST-FP2251</strain>
    </source>
</reference>
<dbReference type="PANTHER" id="PTHR33112:SF10">
    <property type="entry name" value="TOL"/>
    <property type="match status" value="1"/>
</dbReference>
<dbReference type="PANTHER" id="PTHR33112">
    <property type="entry name" value="DOMAIN PROTEIN, PUTATIVE-RELATED"/>
    <property type="match status" value="1"/>
</dbReference>
<proteinExistence type="predicted"/>
<evidence type="ECO:0000313" key="2">
    <source>
        <dbReference type="EMBL" id="KAF9893544.1"/>
    </source>
</evidence>
<comment type="caution">
    <text evidence="2">The sequence shown here is derived from an EMBL/GenBank/DDBJ whole genome shotgun (WGS) entry which is preliminary data.</text>
</comment>
<organism evidence="2 3">
    <name type="scientific">Aspergillus nanangensis</name>
    <dbReference type="NCBI Taxonomy" id="2582783"/>
    <lineage>
        <taxon>Eukaryota</taxon>
        <taxon>Fungi</taxon>
        <taxon>Dikarya</taxon>
        <taxon>Ascomycota</taxon>
        <taxon>Pezizomycotina</taxon>
        <taxon>Eurotiomycetes</taxon>
        <taxon>Eurotiomycetidae</taxon>
        <taxon>Eurotiales</taxon>
        <taxon>Aspergillaceae</taxon>
        <taxon>Aspergillus</taxon>
        <taxon>Aspergillus subgen. Circumdati</taxon>
    </lineage>
</organism>